<dbReference type="SUPFAM" id="SSF69593">
    <property type="entry name" value="Glycerol-3-phosphate (1)-acyltransferase"/>
    <property type="match status" value="1"/>
</dbReference>
<dbReference type="GO" id="GO:0008779">
    <property type="term" value="F:acyl-[acyl-carrier-protein]-phospholipid O-acyltransferase activity"/>
    <property type="evidence" value="ECO:0007669"/>
    <property type="project" value="UniProtKB-EC"/>
</dbReference>
<evidence type="ECO:0000256" key="5">
    <source>
        <dbReference type="ARBA" id="ARBA00023136"/>
    </source>
</evidence>
<dbReference type="InterPro" id="IPR002123">
    <property type="entry name" value="Plipid/glycerol_acylTrfase"/>
</dbReference>
<dbReference type="InterPro" id="IPR000873">
    <property type="entry name" value="AMP-dep_synth/lig_dom"/>
</dbReference>
<dbReference type="Pfam" id="PF01553">
    <property type="entry name" value="Acyltransferase"/>
    <property type="match status" value="1"/>
</dbReference>
<evidence type="ECO:0000313" key="9">
    <source>
        <dbReference type="Proteomes" id="UP001235094"/>
    </source>
</evidence>
<dbReference type="Pfam" id="PF00501">
    <property type="entry name" value="AMP-binding"/>
    <property type="match status" value="1"/>
</dbReference>
<dbReference type="PROSITE" id="PS00455">
    <property type="entry name" value="AMP_BINDING"/>
    <property type="match status" value="1"/>
</dbReference>
<feature type="transmembrane region" description="Helical" evidence="6">
    <location>
        <begin position="327"/>
        <end position="353"/>
    </location>
</feature>
<accession>A0ABU0LTE6</accession>
<evidence type="ECO:0000256" key="6">
    <source>
        <dbReference type="SAM" id="Phobius"/>
    </source>
</evidence>
<keyword evidence="4 6" id="KW-1133">Transmembrane helix</keyword>
<keyword evidence="9" id="KW-1185">Reference proteome</keyword>
<feature type="transmembrane region" description="Helical" evidence="6">
    <location>
        <begin position="284"/>
        <end position="307"/>
    </location>
</feature>
<feature type="transmembrane region" description="Helical" evidence="6">
    <location>
        <begin position="83"/>
        <end position="100"/>
    </location>
</feature>
<dbReference type="PANTHER" id="PTHR43201">
    <property type="entry name" value="ACYL-COA SYNTHETASE"/>
    <property type="match status" value="1"/>
</dbReference>
<dbReference type="InterPro" id="IPR020845">
    <property type="entry name" value="AMP-binding_CS"/>
</dbReference>
<evidence type="ECO:0000259" key="7">
    <source>
        <dbReference type="SMART" id="SM00563"/>
    </source>
</evidence>
<dbReference type="SMART" id="SM00563">
    <property type="entry name" value="PlsC"/>
    <property type="match status" value="1"/>
</dbReference>
<dbReference type="Proteomes" id="UP001235094">
    <property type="component" value="Unassembled WGS sequence"/>
</dbReference>
<proteinExistence type="inferred from homology"/>
<evidence type="ECO:0000256" key="2">
    <source>
        <dbReference type="ARBA" id="ARBA00022598"/>
    </source>
</evidence>
<keyword evidence="8" id="KW-0012">Acyltransferase</keyword>
<gene>
    <name evidence="8" type="ORF">QOZ99_002867</name>
</gene>
<dbReference type="PANTHER" id="PTHR43201:SF5">
    <property type="entry name" value="MEDIUM-CHAIN ACYL-COA LIGASE ACSF2, MITOCHONDRIAL"/>
    <property type="match status" value="1"/>
</dbReference>
<dbReference type="NCBIfam" id="NF005291">
    <property type="entry name" value="PRK06814.1"/>
    <property type="match status" value="1"/>
</dbReference>
<dbReference type="GO" id="GO:0008922">
    <property type="term" value="F:long-chain fatty acid [acyl-carrier-protein] ligase activity"/>
    <property type="evidence" value="ECO:0007669"/>
    <property type="project" value="UniProtKB-EC"/>
</dbReference>
<dbReference type="Pfam" id="PF07690">
    <property type="entry name" value="MFS_1"/>
    <property type="match status" value="1"/>
</dbReference>
<feature type="transmembrane region" description="Helical" evidence="6">
    <location>
        <begin position="48"/>
        <end position="71"/>
    </location>
</feature>
<dbReference type="InterPro" id="IPR042099">
    <property type="entry name" value="ANL_N_sf"/>
</dbReference>
<dbReference type="Gene3D" id="3.30.300.30">
    <property type="match status" value="1"/>
</dbReference>
<comment type="caution">
    <text evidence="8">The sequence shown here is derived from an EMBL/GenBank/DDBJ whole genome shotgun (WGS) entry which is preliminary data.</text>
</comment>
<reference evidence="8 9" key="1">
    <citation type="submission" date="2023-07" db="EMBL/GenBank/DDBJ databases">
        <title>Genomic Encyclopedia of Type Strains, Phase IV (KMG-IV): sequencing the most valuable type-strain genomes for metagenomic binning, comparative biology and taxonomic classification.</title>
        <authorList>
            <person name="Goeker M."/>
        </authorList>
    </citation>
    <scope>NUCLEOTIDE SEQUENCE [LARGE SCALE GENOMIC DNA]</scope>
    <source>
        <strain evidence="8 9">DSM 15561</strain>
    </source>
</reference>
<evidence type="ECO:0000256" key="4">
    <source>
        <dbReference type="ARBA" id="ARBA00022989"/>
    </source>
</evidence>
<feature type="transmembrane region" description="Helical" evidence="6">
    <location>
        <begin position="258"/>
        <end position="277"/>
    </location>
</feature>
<dbReference type="Gene3D" id="1.20.1250.20">
    <property type="entry name" value="MFS general substrate transporter like domains"/>
    <property type="match status" value="1"/>
</dbReference>
<feature type="transmembrane region" description="Helical" evidence="6">
    <location>
        <begin position="226"/>
        <end position="246"/>
    </location>
</feature>
<dbReference type="EC" id="6.2.1.20" evidence="8"/>
<keyword evidence="2 8" id="KW-0436">Ligase</keyword>
<keyword evidence="3 6" id="KW-0812">Transmembrane</keyword>
<feature type="transmembrane region" description="Helical" evidence="6">
    <location>
        <begin position="396"/>
        <end position="416"/>
    </location>
</feature>
<evidence type="ECO:0000256" key="3">
    <source>
        <dbReference type="ARBA" id="ARBA00022692"/>
    </source>
</evidence>
<dbReference type="EC" id="2.3.1.40" evidence="8"/>
<comment type="similarity">
    <text evidence="1">Belongs to the ATP-dependent AMP-binding enzyme family.</text>
</comment>
<dbReference type="CDD" id="cd06173">
    <property type="entry name" value="MFS_MefA_like"/>
    <property type="match status" value="1"/>
</dbReference>
<dbReference type="RefSeq" id="WP_306890655.1">
    <property type="nucleotide sequence ID" value="NZ_JAUSVR010000009.1"/>
</dbReference>
<keyword evidence="5 6" id="KW-0472">Membrane</keyword>
<evidence type="ECO:0000313" key="8">
    <source>
        <dbReference type="EMBL" id="MDQ0511967.1"/>
    </source>
</evidence>
<feature type="domain" description="Phospholipid/glycerol acyltransferase" evidence="7">
    <location>
        <begin position="450"/>
        <end position="560"/>
    </location>
</feature>
<evidence type="ECO:0000256" key="1">
    <source>
        <dbReference type="ARBA" id="ARBA00006432"/>
    </source>
</evidence>
<feature type="transmembrane region" description="Helical" evidence="6">
    <location>
        <begin position="365"/>
        <end position="390"/>
    </location>
</feature>
<dbReference type="InterPro" id="IPR036259">
    <property type="entry name" value="MFS_trans_sf"/>
</dbReference>
<dbReference type="SUPFAM" id="SSF103473">
    <property type="entry name" value="MFS general substrate transporter"/>
    <property type="match status" value="1"/>
</dbReference>
<keyword evidence="8" id="KW-0808">Transferase</keyword>
<dbReference type="InterPro" id="IPR045851">
    <property type="entry name" value="AMP-bd_C_sf"/>
</dbReference>
<sequence length="1142" mass="122234">MFTRLMSARRFAPLFWCQFFSAFNDNFVKNAMALLILYGLGETHGGALVTLAGGVFILPFFLFSSLGGQLADRYDKALIARRLKFAEIWIVLLACSGFVLQSLPMLFVGLFFMGTLSALFGPVKYGILPDHLAKDELVSGNALVETATFAAILGGTVAGGIAVTHTGQWSVAGFTFVLAVISWLSARAIPHTHEGAPDLKIDRNIWRGTNELIAELRATPNIWKGALIVSWFWLVGAVVLSLLPTLVKENIGGEESVVTLFLVMFTVGVALGSTLAAKASEGRILLALVPVAGVLMSGFAIYFGLYLESATPVAAGIGWRDFLFSAGGFHAGMGLMGMAAAGGAFVVPTFAYIQAEAGEDRRARVIAGNNVLNAAFMVVGAVVVAGLQLAGAGAPTLLFIIGGTTLLVALLVARAFRGHVLRDLIRIVFRVAFRVEVKGAEHLKAAGPGSVIAINHVSFLDAPLIMALLDNDPVFAVDASIAERWWIKPFLKLVRAFPLDPTRPLATRDLIKLVSQGEQLVIFPEGRITVTGSIMKIYDGSALVADRAQAAVVPVRIEGLEQTPFSRLTPDQTRKRLFPKVRVTILPPERITIDPELFGRKRRRAAGTALYNIMSDLMFETSHTNITVYQAVEEAAVRLGMGRTVVEDPLGTSLNYRKLLMGARILGGKLAALTRPGENVGVLLPNAAGVAVVLMGLSRFGRVPVMLNYTAGAVNLVAACVAAEVKIVVCSRAFVEKAKLESEVAELSKHVRVLMSEDIRAGVTTGDKVKALLPQMLVPGGPPRPASPDEPAFILFTSGSEGSPKGVVLSHRNILTNVAQVAARIDFSPADIMFNVLPVFHSFGLTGGLMLPLVSGLKCFLYPSPLHYRIIPELVYATNATAIVGTDTFLMGYARTANPYDFRSLRFVVAGAEPVKTETRRVWMEKFGHRILEGYGVTECAPVLAVNTPMFNRAGTVGRLLPGIEHRLDPVPGIDEGGRLNVRGPNIMLGYLRAEAPGVIEPPENGWYDTGDIVALDEEGFVAIRGRAKRFAKIAGEMISLAAIDAMVAGLRPDAEHVAVTIPDAKRGERILLLTTASDLTRAALQARGRELGVTELMIPAEILPMEELPLLGSGKVDFTRARVLALEAIAARGPAAAAGGT</sequence>
<dbReference type="InterPro" id="IPR011701">
    <property type="entry name" value="MFS"/>
</dbReference>
<feature type="transmembrane region" description="Helical" evidence="6">
    <location>
        <begin position="832"/>
        <end position="854"/>
    </location>
</feature>
<dbReference type="Gene3D" id="3.40.50.12780">
    <property type="entry name" value="N-terminal domain of ligase-like"/>
    <property type="match status" value="1"/>
</dbReference>
<dbReference type="SUPFAM" id="SSF56801">
    <property type="entry name" value="Acetyl-CoA synthetase-like"/>
    <property type="match status" value="1"/>
</dbReference>
<dbReference type="CDD" id="cd07989">
    <property type="entry name" value="LPLAT_AGPAT-like"/>
    <property type="match status" value="1"/>
</dbReference>
<protein>
    <submittedName>
        <fullName evidence="8">Acyl-[acyl-carrier-protein]-phospholipid O-acyltransferase/long-chain-fatty-acid--[acyl-carrier-protein] ligase</fullName>
        <ecNumber evidence="8">2.3.1.40</ecNumber>
        <ecNumber evidence="8">6.2.1.20</ecNumber>
    </submittedName>
</protein>
<name>A0ABU0LTE6_9HYPH</name>
<dbReference type="EMBL" id="JAUSVR010000009">
    <property type="protein sequence ID" value="MDQ0511967.1"/>
    <property type="molecule type" value="Genomic_DNA"/>
</dbReference>
<feature type="transmembrane region" description="Helical" evidence="6">
    <location>
        <begin position="140"/>
        <end position="163"/>
    </location>
</feature>
<organism evidence="8 9">
    <name type="scientific">Ancylobacter amanitiformis</name>
    <dbReference type="NCBI Taxonomy" id="217069"/>
    <lineage>
        <taxon>Bacteria</taxon>
        <taxon>Pseudomonadati</taxon>
        <taxon>Pseudomonadota</taxon>
        <taxon>Alphaproteobacteria</taxon>
        <taxon>Hyphomicrobiales</taxon>
        <taxon>Xanthobacteraceae</taxon>
        <taxon>Ancylobacter</taxon>
    </lineage>
</organism>